<gene>
    <name evidence="1" type="ORF">S01H1_08585</name>
</gene>
<sequence length="251" mass="27721">MLKKFCLGLFLVLLASSAFAFTNVYWLRGTDVKTTIEGEENFFMSSSFPNSSSTKTEVSIKTVEGEGEIARWYSVSFLQDYVLDGNVFVWVNNLKTSSPSNQFRFGLHAFDFSNNESEKIIESEWQTFPLSNEFIASISSPYILHSGKRLKLLLEYNSSTSNSDIGLVLDEGNSLSQSTWNVSSGQSFDIFGVDSTAGLLLEFCSPSGIICEKNEDCVQDDSIAQATCINAGGCNSKCIFEECDTECILKA</sequence>
<name>X0TN74_9ZZZZ</name>
<dbReference type="AlphaFoldDB" id="X0TN74"/>
<feature type="non-terminal residue" evidence="1">
    <location>
        <position position="251"/>
    </location>
</feature>
<reference evidence="1" key="1">
    <citation type="journal article" date="2014" name="Front. Microbiol.">
        <title>High frequency of phylogenetically diverse reductive dehalogenase-homologous genes in deep subseafloor sedimentary metagenomes.</title>
        <authorList>
            <person name="Kawai M."/>
            <person name="Futagami T."/>
            <person name="Toyoda A."/>
            <person name="Takaki Y."/>
            <person name="Nishi S."/>
            <person name="Hori S."/>
            <person name="Arai W."/>
            <person name="Tsubouchi T."/>
            <person name="Morono Y."/>
            <person name="Uchiyama I."/>
            <person name="Ito T."/>
            <person name="Fujiyama A."/>
            <person name="Inagaki F."/>
            <person name="Takami H."/>
        </authorList>
    </citation>
    <scope>NUCLEOTIDE SEQUENCE</scope>
    <source>
        <strain evidence="1">Expedition CK06-06</strain>
    </source>
</reference>
<dbReference type="EMBL" id="BARS01004395">
    <property type="protein sequence ID" value="GAF77545.1"/>
    <property type="molecule type" value="Genomic_DNA"/>
</dbReference>
<comment type="caution">
    <text evidence="1">The sequence shown here is derived from an EMBL/GenBank/DDBJ whole genome shotgun (WGS) entry which is preliminary data.</text>
</comment>
<organism evidence="1">
    <name type="scientific">marine sediment metagenome</name>
    <dbReference type="NCBI Taxonomy" id="412755"/>
    <lineage>
        <taxon>unclassified sequences</taxon>
        <taxon>metagenomes</taxon>
        <taxon>ecological metagenomes</taxon>
    </lineage>
</organism>
<evidence type="ECO:0000313" key="1">
    <source>
        <dbReference type="EMBL" id="GAF77545.1"/>
    </source>
</evidence>
<proteinExistence type="predicted"/>
<accession>X0TN74</accession>
<protein>
    <submittedName>
        <fullName evidence="1">Uncharacterized protein</fullName>
    </submittedName>
</protein>